<evidence type="ECO:0000259" key="1">
    <source>
        <dbReference type="Pfam" id="PF05860"/>
    </source>
</evidence>
<sequence length="56" mass="5784">EVFGKSANLIFANENGFSVNGAAFLNTKGVTLSTGKFNGDFTEVTSNGRVAIGEKG</sequence>
<proteinExistence type="predicted"/>
<dbReference type="AlphaFoldDB" id="A0AAW5EDJ7"/>
<protein>
    <submittedName>
        <fullName evidence="2">Filamentous hemagglutinin N-terminal domain-containing protein</fullName>
    </submittedName>
</protein>
<evidence type="ECO:0000313" key="3">
    <source>
        <dbReference type="Proteomes" id="UP001199644"/>
    </source>
</evidence>
<feature type="domain" description="Filamentous haemagglutinin FhaB/tRNA nuclease CdiA-like TPS" evidence="1">
    <location>
        <begin position="1"/>
        <end position="49"/>
    </location>
</feature>
<feature type="non-terminal residue" evidence="2">
    <location>
        <position position="1"/>
    </location>
</feature>
<comment type="caution">
    <text evidence="2">The sequence shown here is derived from an EMBL/GenBank/DDBJ whole genome shotgun (WGS) entry which is preliminary data.</text>
</comment>
<dbReference type="InterPro" id="IPR012334">
    <property type="entry name" value="Pectin_lyas_fold"/>
</dbReference>
<dbReference type="InterPro" id="IPR008638">
    <property type="entry name" value="FhaB/CdiA-like_TPS"/>
</dbReference>
<dbReference type="Gene3D" id="2.160.20.10">
    <property type="entry name" value="Single-stranded right-handed beta-helix, Pectin lyase-like"/>
    <property type="match status" value="1"/>
</dbReference>
<name>A0AAW5EDJ7_CAMJU</name>
<dbReference type="SUPFAM" id="SSF51126">
    <property type="entry name" value="Pectin lyase-like"/>
    <property type="match status" value="1"/>
</dbReference>
<gene>
    <name evidence="2" type="ORF">LZC39_15020</name>
</gene>
<accession>A0AAW5EDJ7</accession>
<dbReference type="InterPro" id="IPR011050">
    <property type="entry name" value="Pectin_lyase_fold/virulence"/>
</dbReference>
<dbReference type="EMBL" id="JAJUOL010000929">
    <property type="protein sequence ID" value="MCH3853399.1"/>
    <property type="molecule type" value="Genomic_DNA"/>
</dbReference>
<reference evidence="2" key="1">
    <citation type="submission" date="2021-12" db="EMBL/GenBank/DDBJ databases">
        <title>Prevalence of phenicol resistance gene fexA in Campylobacter isolated from poultry supply chain.</title>
        <authorList>
            <person name="Tang B."/>
            <person name="Zheng X."/>
            <person name="Lin J."/>
            <person name="Lin R."/>
            <person name="Yang H."/>
            <person name="Shen Z."/>
            <person name="Xia F."/>
        </authorList>
    </citation>
    <scope>NUCLEOTIDE SEQUENCE</scope>
    <source>
        <strain evidence="2">CJHN2011004</strain>
    </source>
</reference>
<dbReference type="Pfam" id="PF05860">
    <property type="entry name" value="TPS"/>
    <property type="match status" value="1"/>
</dbReference>
<evidence type="ECO:0000313" key="2">
    <source>
        <dbReference type="EMBL" id="MCH3853399.1"/>
    </source>
</evidence>
<dbReference type="Proteomes" id="UP001199644">
    <property type="component" value="Unassembled WGS sequence"/>
</dbReference>
<organism evidence="2 3">
    <name type="scientific">Campylobacter jejuni</name>
    <dbReference type="NCBI Taxonomy" id="197"/>
    <lineage>
        <taxon>Bacteria</taxon>
        <taxon>Pseudomonadati</taxon>
        <taxon>Campylobacterota</taxon>
        <taxon>Epsilonproteobacteria</taxon>
        <taxon>Campylobacterales</taxon>
        <taxon>Campylobacteraceae</taxon>
        <taxon>Campylobacter</taxon>
    </lineage>
</organism>